<dbReference type="PANTHER" id="PTHR43747:SF4">
    <property type="entry name" value="FLAVIN-DEPENDENT TRYPTOPHAN HALOGENASE"/>
    <property type="match status" value="1"/>
</dbReference>
<name>A0ABT9HNT5_9SPHN</name>
<keyword evidence="2" id="KW-1185">Reference proteome</keyword>
<accession>A0ABT9HNT5</accession>
<dbReference type="InterPro" id="IPR036188">
    <property type="entry name" value="FAD/NAD-bd_sf"/>
</dbReference>
<reference evidence="1 2" key="1">
    <citation type="submission" date="2023-08" db="EMBL/GenBank/DDBJ databases">
        <title>genomic of G39.</title>
        <authorList>
            <person name="Wang Y."/>
        </authorList>
    </citation>
    <scope>NUCLEOTIDE SEQUENCE [LARGE SCALE GENOMIC DNA]</scope>
    <source>
        <strain evidence="1 2">G39</strain>
    </source>
</reference>
<proteinExistence type="predicted"/>
<dbReference type="SUPFAM" id="SSF51905">
    <property type="entry name" value="FAD/NAD(P)-binding domain"/>
    <property type="match status" value="1"/>
</dbReference>
<sequence length="491" mass="53056">MSVPRDPCRRIVVVGGGQVGILAAAALRQAMPVSQVVLVGQQPNPASFADFAPTSLPNSTSMHERLGLEESEIVLKAGGSYRLVTRFQGWSAAGEEGLFSYGETLDPTLKTAFSREWGATRQLGRTDRRQGSIAQVLAEAGRFAPPPPDQQTPLSEVDYALRWNPAAYRDLLIERAQALGVDYIEGQIEAVEVGEGASIGAIRLAGQGRVEADLFVDCSGPAATLSASHPDFALIDWSDTLPTRMVYVGRPTDTVIALEDRVSLVDTGWVTQVAGRDGLHTMLGTGEGVDRDAALATLGAPALAAINLSSGRIAEPWLGNVIAIGDACARFEPVGPYHLDLAHRQIELLLEMLPGKHIEPLERDEYNRRSIMMMEAVHETLAIHFAATRAQTIFGKRPLPGRLADELDQFRRRGRILFREEDPLLAQERFALLVALGFTPGLPPAAHNADAAVEEQAHRDFAARAQAAIDFAPPYAQWLASVSQQSPMRAG</sequence>
<dbReference type="PANTHER" id="PTHR43747">
    <property type="entry name" value="FAD-BINDING PROTEIN"/>
    <property type="match status" value="1"/>
</dbReference>
<dbReference type="RefSeq" id="WP_305931800.1">
    <property type="nucleotide sequence ID" value="NZ_JAVAIM010000001.1"/>
</dbReference>
<dbReference type="Gene3D" id="3.50.50.60">
    <property type="entry name" value="FAD/NAD(P)-binding domain"/>
    <property type="match status" value="1"/>
</dbReference>
<evidence type="ECO:0000313" key="1">
    <source>
        <dbReference type="EMBL" id="MDP4574383.1"/>
    </source>
</evidence>
<dbReference type="InterPro" id="IPR050816">
    <property type="entry name" value="Flavin-dep_Halogenase_NPB"/>
</dbReference>
<organism evidence="1 2">
    <name type="scientific">Qipengyuania profundimaris</name>
    <dbReference type="NCBI Taxonomy" id="3067652"/>
    <lineage>
        <taxon>Bacteria</taxon>
        <taxon>Pseudomonadati</taxon>
        <taxon>Pseudomonadota</taxon>
        <taxon>Alphaproteobacteria</taxon>
        <taxon>Sphingomonadales</taxon>
        <taxon>Erythrobacteraceae</taxon>
        <taxon>Qipengyuania</taxon>
    </lineage>
</organism>
<gene>
    <name evidence="1" type="ORF">Q9K02_04425</name>
</gene>
<dbReference type="Proteomes" id="UP001240639">
    <property type="component" value="Unassembled WGS sequence"/>
</dbReference>
<comment type="caution">
    <text evidence="1">The sequence shown here is derived from an EMBL/GenBank/DDBJ whole genome shotgun (WGS) entry which is preliminary data.</text>
</comment>
<dbReference type="Pfam" id="PF04820">
    <property type="entry name" value="Trp_halogenase"/>
    <property type="match status" value="1"/>
</dbReference>
<evidence type="ECO:0000313" key="2">
    <source>
        <dbReference type="Proteomes" id="UP001240639"/>
    </source>
</evidence>
<dbReference type="InterPro" id="IPR006905">
    <property type="entry name" value="Flavin_halogenase"/>
</dbReference>
<dbReference type="EMBL" id="JAVAIM010000001">
    <property type="protein sequence ID" value="MDP4574383.1"/>
    <property type="molecule type" value="Genomic_DNA"/>
</dbReference>
<protein>
    <submittedName>
        <fullName evidence="1">Tryptophan 7-halogenase</fullName>
    </submittedName>
</protein>